<feature type="non-terminal residue" evidence="2">
    <location>
        <position position="191"/>
    </location>
</feature>
<gene>
    <name evidence="2" type="ORF">CALVIDRAFT_504349</name>
</gene>
<keyword evidence="3" id="KW-1185">Reference proteome</keyword>
<accession>A0A167ICY5</accession>
<keyword evidence="1" id="KW-0812">Transmembrane</keyword>
<keyword evidence="1" id="KW-1133">Transmembrane helix</keyword>
<evidence type="ECO:0000313" key="3">
    <source>
        <dbReference type="Proteomes" id="UP000076738"/>
    </source>
</evidence>
<protein>
    <submittedName>
        <fullName evidence="2">Uncharacterized protein</fullName>
    </submittedName>
</protein>
<feature type="transmembrane region" description="Helical" evidence="1">
    <location>
        <begin position="62"/>
        <end position="86"/>
    </location>
</feature>
<proteinExistence type="predicted"/>
<sequence>MRKFEARDLKEVRLLLGYSVMEQLAAANSFLYTNPFMIVGWLGLASTMITFMSWWPKVDGPAWTWLMPLPALASCAVPLLFAVDWFNRAYFEHLTRQVLAREDTMSIPSYYSSAPGSGFWVLIYKKNPIGLVAVDTYQPESGLKSIEELLGRVPPPTEPTIALVRHFHMDAPYRPTFIQNDLLAHGLSKAF</sequence>
<dbReference type="AlphaFoldDB" id="A0A167ICY5"/>
<feature type="transmembrane region" description="Helical" evidence="1">
    <location>
        <begin position="36"/>
        <end position="56"/>
    </location>
</feature>
<keyword evidence="1" id="KW-0472">Membrane</keyword>
<organism evidence="2 3">
    <name type="scientific">Calocera viscosa (strain TUFC12733)</name>
    <dbReference type="NCBI Taxonomy" id="1330018"/>
    <lineage>
        <taxon>Eukaryota</taxon>
        <taxon>Fungi</taxon>
        <taxon>Dikarya</taxon>
        <taxon>Basidiomycota</taxon>
        <taxon>Agaricomycotina</taxon>
        <taxon>Dacrymycetes</taxon>
        <taxon>Dacrymycetales</taxon>
        <taxon>Dacrymycetaceae</taxon>
        <taxon>Calocera</taxon>
    </lineage>
</organism>
<name>A0A167ICY5_CALVF</name>
<dbReference type="OrthoDB" id="2564232at2759"/>
<dbReference type="Proteomes" id="UP000076738">
    <property type="component" value="Unassembled WGS sequence"/>
</dbReference>
<reference evidence="2 3" key="1">
    <citation type="journal article" date="2016" name="Mol. Biol. Evol.">
        <title>Comparative Genomics of Early-Diverging Mushroom-Forming Fungi Provides Insights into the Origins of Lignocellulose Decay Capabilities.</title>
        <authorList>
            <person name="Nagy L.G."/>
            <person name="Riley R."/>
            <person name="Tritt A."/>
            <person name="Adam C."/>
            <person name="Daum C."/>
            <person name="Floudas D."/>
            <person name="Sun H."/>
            <person name="Yadav J.S."/>
            <person name="Pangilinan J."/>
            <person name="Larsson K.H."/>
            <person name="Matsuura K."/>
            <person name="Barry K."/>
            <person name="Labutti K."/>
            <person name="Kuo R."/>
            <person name="Ohm R.A."/>
            <person name="Bhattacharya S.S."/>
            <person name="Shirouzu T."/>
            <person name="Yoshinaga Y."/>
            <person name="Martin F.M."/>
            <person name="Grigoriev I.V."/>
            <person name="Hibbett D.S."/>
        </authorList>
    </citation>
    <scope>NUCLEOTIDE SEQUENCE [LARGE SCALE GENOMIC DNA]</scope>
    <source>
        <strain evidence="2 3">TUFC12733</strain>
    </source>
</reference>
<evidence type="ECO:0000313" key="2">
    <source>
        <dbReference type="EMBL" id="KZO92523.1"/>
    </source>
</evidence>
<evidence type="ECO:0000256" key="1">
    <source>
        <dbReference type="SAM" id="Phobius"/>
    </source>
</evidence>
<dbReference type="EMBL" id="KV417310">
    <property type="protein sequence ID" value="KZO92523.1"/>
    <property type="molecule type" value="Genomic_DNA"/>
</dbReference>